<gene>
    <name evidence="1" type="ORF">ACFQDI_20695</name>
</gene>
<name>A0ABW0KVR1_9BACT</name>
<reference evidence="2" key="1">
    <citation type="journal article" date="2019" name="Int. J. Syst. Evol. Microbiol.">
        <title>The Global Catalogue of Microorganisms (GCM) 10K type strain sequencing project: providing services to taxonomists for standard genome sequencing and annotation.</title>
        <authorList>
            <consortium name="The Broad Institute Genomics Platform"/>
            <consortium name="The Broad Institute Genome Sequencing Center for Infectious Disease"/>
            <person name="Wu L."/>
            <person name="Ma J."/>
        </authorList>
    </citation>
    <scope>NUCLEOTIDE SEQUENCE [LARGE SCALE GENOMIC DNA]</scope>
    <source>
        <strain evidence="2">CGMCC 4.1469</strain>
    </source>
</reference>
<evidence type="ECO:0000313" key="2">
    <source>
        <dbReference type="Proteomes" id="UP001596052"/>
    </source>
</evidence>
<accession>A0ABW0KVR1</accession>
<dbReference type="EMBL" id="JBHSMQ010000009">
    <property type="protein sequence ID" value="MFC5457300.1"/>
    <property type="molecule type" value="Genomic_DNA"/>
</dbReference>
<organism evidence="1 2">
    <name type="scientific">Prosthecobacter fluviatilis</name>
    <dbReference type="NCBI Taxonomy" id="445931"/>
    <lineage>
        <taxon>Bacteria</taxon>
        <taxon>Pseudomonadati</taxon>
        <taxon>Verrucomicrobiota</taxon>
        <taxon>Verrucomicrobiia</taxon>
        <taxon>Verrucomicrobiales</taxon>
        <taxon>Verrucomicrobiaceae</taxon>
        <taxon>Prosthecobacter</taxon>
    </lineage>
</organism>
<comment type="caution">
    <text evidence="1">The sequence shown here is derived from an EMBL/GenBank/DDBJ whole genome shotgun (WGS) entry which is preliminary data.</text>
</comment>
<sequence length="75" mass="8472">MKKPLSELLRRSALSLPPQRPGRFRPLLPLIMAMAERGHTAGSMADFLIREKEILPAERRAAARSIRNLIARHCS</sequence>
<keyword evidence="2" id="KW-1185">Reference proteome</keyword>
<proteinExistence type="predicted"/>
<dbReference type="Proteomes" id="UP001596052">
    <property type="component" value="Unassembled WGS sequence"/>
</dbReference>
<evidence type="ECO:0000313" key="1">
    <source>
        <dbReference type="EMBL" id="MFC5457300.1"/>
    </source>
</evidence>
<dbReference type="RefSeq" id="WP_377170446.1">
    <property type="nucleotide sequence ID" value="NZ_JBHSMQ010000009.1"/>
</dbReference>
<protein>
    <submittedName>
        <fullName evidence="1">Uncharacterized protein</fullName>
    </submittedName>
</protein>